<evidence type="ECO:0000256" key="1">
    <source>
        <dbReference type="SAM" id="MobiDB-lite"/>
    </source>
</evidence>
<dbReference type="HOGENOM" id="CLU_069208_1_0_1"/>
<feature type="compositionally biased region" description="Low complexity" evidence="1">
    <location>
        <begin position="283"/>
        <end position="302"/>
    </location>
</feature>
<dbReference type="InterPro" id="IPR005024">
    <property type="entry name" value="Snf7_fam"/>
</dbReference>
<feature type="compositionally biased region" description="Basic and acidic residues" evidence="1">
    <location>
        <begin position="121"/>
        <end position="145"/>
    </location>
</feature>
<protein>
    <submittedName>
        <fullName evidence="2">Snf7-domain-containing protein</fullName>
    </submittedName>
</protein>
<dbReference type="PANTHER" id="PTHR10476">
    <property type="entry name" value="CHARGED MULTIVESICULAR BODY PROTEIN"/>
    <property type="match status" value="1"/>
</dbReference>
<dbReference type="Gene3D" id="6.10.140.1230">
    <property type="match status" value="1"/>
</dbReference>
<reference evidence="2" key="1">
    <citation type="submission" date="2014-07" db="EMBL/GenBank/DDBJ databases">
        <title>Draft genome sequence of the yeast Pseudozyma antarctica JCM 10317 known as a producer of lipase B which used in a wide range of industrial applications.</title>
        <authorList>
            <person name="Morita T."/>
            <person name="Saika A."/>
            <person name="Koike H."/>
        </authorList>
    </citation>
    <scope>NUCLEOTIDE SEQUENCE</scope>
    <source>
        <strain evidence="2">JCM 10317</strain>
    </source>
</reference>
<evidence type="ECO:0000313" key="2">
    <source>
        <dbReference type="EMBL" id="GAK66775.1"/>
    </source>
</evidence>
<name>A0A081CJC9_PSEA2</name>
<dbReference type="EMBL" id="DF830081">
    <property type="protein sequence ID" value="GAK66775.1"/>
    <property type="molecule type" value="Genomic_DNA"/>
</dbReference>
<keyword evidence="3" id="KW-1185">Reference proteome</keyword>
<dbReference type="GO" id="GO:0007034">
    <property type="term" value="P:vacuolar transport"/>
    <property type="evidence" value="ECO:0007669"/>
    <property type="project" value="InterPro"/>
</dbReference>
<feature type="region of interest" description="Disordered" evidence="1">
    <location>
        <begin position="120"/>
        <end position="147"/>
    </location>
</feature>
<dbReference type="Proteomes" id="UP000053758">
    <property type="component" value="Unassembled WGS sequence"/>
</dbReference>
<accession>A0A081CJC9</accession>
<sequence length="332" mass="36410">MLKAFEEARLSCRASAKGPRRVALLLHFGRLGCELVNSASIVAARHPPSTLHLPPSTFHLPPSTLADTPAIAEQPASSTHPTTAPLQAPICLHMNIIDSLFGRTKSPAERLRQHQRTLQKAQRELDRERTKLEQQEKKLTQDIKKSARAGQMPACKVMAKDLVRTRRHIHKFYQMKTQLQAVSLRIQTLRSNQQMAEAMKGATRAMGTMNRSMNLPAIQRIMRDFERESATMDMKDEMMGEAVDEAMDDEDEGVGEEEESDNILKEVLDEIGVSVGQQLGEAPTAALSAPQAAPQQRIAIGEGAAGGGGGIGAGANKDEDALQARLDNLRRD</sequence>
<feature type="compositionally biased region" description="Gly residues" evidence="1">
    <location>
        <begin position="303"/>
        <end position="313"/>
    </location>
</feature>
<organism evidence="2">
    <name type="scientific">Pseudozyma antarctica</name>
    <name type="common">Yeast</name>
    <name type="synonym">Candida antarctica</name>
    <dbReference type="NCBI Taxonomy" id="84753"/>
    <lineage>
        <taxon>Eukaryota</taxon>
        <taxon>Fungi</taxon>
        <taxon>Dikarya</taxon>
        <taxon>Basidiomycota</taxon>
        <taxon>Ustilaginomycotina</taxon>
        <taxon>Ustilaginomycetes</taxon>
        <taxon>Ustilaginales</taxon>
        <taxon>Ustilaginaceae</taxon>
        <taxon>Moesziomyces</taxon>
    </lineage>
</organism>
<dbReference type="Pfam" id="PF03357">
    <property type="entry name" value="Snf7"/>
    <property type="match status" value="1"/>
</dbReference>
<evidence type="ECO:0000313" key="3">
    <source>
        <dbReference type="Proteomes" id="UP000053758"/>
    </source>
</evidence>
<dbReference type="RefSeq" id="XP_014655190.1">
    <property type="nucleotide sequence ID" value="XM_014799704.1"/>
</dbReference>
<proteinExistence type="predicted"/>
<dbReference type="GeneID" id="26305720"/>
<dbReference type="AlphaFoldDB" id="A0A081CJC9"/>
<feature type="compositionally biased region" description="Basic and acidic residues" evidence="1">
    <location>
        <begin position="316"/>
        <end position="332"/>
    </location>
</feature>
<feature type="region of interest" description="Disordered" evidence="1">
    <location>
        <begin position="283"/>
        <end position="332"/>
    </location>
</feature>
<gene>
    <name evidence="2" type="ORF">PAN0_014c4999</name>
</gene>